<organism evidence="2">
    <name type="scientific">freshwater metagenome</name>
    <dbReference type="NCBI Taxonomy" id="449393"/>
    <lineage>
        <taxon>unclassified sequences</taxon>
        <taxon>metagenomes</taxon>
        <taxon>ecological metagenomes</taxon>
    </lineage>
</organism>
<proteinExistence type="predicted"/>
<feature type="region of interest" description="Disordered" evidence="1">
    <location>
        <begin position="612"/>
        <end position="637"/>
    </location>
</feature>
<dbReference type="EMBL" id="CAEZYQ010000012">
    <property type="protein sequence ID" value="CAB4746943.1"/>
    <property type="molecule type" value="Genomic_DNA"/>
</dbReference>
<accession>A0A6J6TJK1</accession>
<gene>
    <name evidence="2" type="ORF">UFOPK2761_01722</name>
</gene>
<feature type="compositionally biased region" description="Polar residues" evidence="1">
    <location>
        <begin position="813"/>
        <end position="826"/>
    </location>
</feature>
<dbReference type="AlphaFoldDB" id="A0A6J6TJK1"/>
<sequence length="1079" mass="110004">MSSTGTKRGLAATATSALAIAGLPLLAGPAGAVTHTSTLGADSVNLVQPVSTTVSAKPDGQNATQRLTALGGSNVTGVRFEYRIGASGPWTPIGTAATRNDDGAFAFEWNPTPIAGATNVTLRAVGLGPATAPTDDLSGVAVDNNADTVNVTDGATLDVFQAPYTNGATAGQYAVVEGTSSAPGATPTLDFYDPSADAFAGAGDTTTSTTPQAGVTGTWRGVLDVTGYDYGGGTDEILVKAAGGNGTADDAESFVIDRQELGTVTAEPTNANVPGTGNADITITVVDAEGDPIAGAEVRREGGAYVGQTNALGQVETTQAGGTRAFYYANATDSDPFEAGLGDKRSQDVTVGQYDPEPTALEATSANGEAFDYDEYDADDIQVQVKDQEGNDVPFEQATLQTVEYTWTFRAFDGAPTARETEGTTVVGLDGNANIPLPQDRSEGGTYTLRAALVANPVTGEGAVAESEVLTVKAGQAAIKLADEVSGAAGADAAVAGTLALEDGTGLPGRPVTLTYTPGQGGDAAFDQQSGADDEVRTVTTGEDGSFSATLDDPAAAQGQPQATETGSVTAATADYDDPNTPVDQDNADAEATAPVTFFNDAAPAGAEVEVTGLTGTGKPGAPSYGTATVTDADGDPVPNVAVRLTVDGDSFFTSGPEDGTTGQPAGDLAEQGQAITRVTNAQGQVSFAVGIERSEDFDDDGTATDTVTATVGGAGGASDTADVAWSSADPLNAGEVLIELAADRFQESGVLPKAPTTDDVAYDVKVTDQFGNLVGGEDVAIRTDGGEVVRPGNNGQGGLTIESDFDADPEFSLSSDSEQDATPTGTWAADTSVYAADSTGPQGDADDDADIVTTQGTDPTTGEGPTAQFYEVDFAAGTYTLAQQGAEQREVGETVVMTYTATDQEGEPIEFEVAFFRTGPGNDDDGSANDRVATGEDGQASYVFSGNAEGRARVSGIGYVGNEVQPESEASDTVSFGRVDEPGDPITITLAADSNGPRKDIVRADVDNAVGETIRLYVIRGTKAKGNKRLVEVREDVVPDGGQMTFKKADRNGNKKTRFIAKIRSGGVVYKSNTQKPR</sequence>
<evidence type="ECO:0000256" key="1">
    <source>
        <dbReference type="SAM" id="MobiDB-lite"/>
    </source>
</evidence>
<evidence type="ECO:0000313" key="2">
    <source>
        <dbReference type="EMBL" id="CAB4746943.1"/>
    </source>
</evidence>
<feature type="region of interest" description="Disordered" evidence="1">
    <location>
        <begin position="517"/>
        <end position="587"/>
    </location>
</feature>
<reference evidence="2" key="1">
    <citation type="submission" date="2020-05" db="EMBL/GenBank/DDBJ databases">
        <authorList>
            <person name="Chiriac C."/>
            <person name="Salcher M."/>
            <person name="Ghai R."/>
            <person name="Kavagutti S V."/>
        </authorList>
    </citation>
    <scope>NUCLEOTIDE SEQUENCE</scope>
</reference>
<protein>
    <submittedName>
        <fullName evidence="2">Unannotated protein</fullName>
    </submittedName>
</protein>
<feature type="compositionally biased region" description="Low complexity" evidence="1">
    <location>
        <begin position="554"/>
        <end position="563"/>
    </location>
</feature>
<dbReference type="InterPro" id="IPR013783">
    <property type="entry name" value="Ig-like_fold"/>
</dbReference>
<dbReference type="Gene3D" id="2.60.40.10">
    <property type="entry name" value="Immunoglobulins"/>
    <property type="match status" value="1"/>
</dbReference>
<feature type="compositionally biased region" description="Polar residues" evidence="1">
    <location>
        <begin position="538"/>
        <end position="549"/>
    </location>
</feature>
<feature type="region of interest" description="Disordered" evidence="1">
    <location>
        <begin position="785"/>
        <end position="867"/>
    </location>
</feature>
<name>A0A6J6TJK1_9ZZZZ</name>